<gene>
    <name evidence="1" type="ORF">SNE34_10305</name>
</gene>
<reference evidence="1 2" key="1">
    <citation type="journal article" date="2016" name="Int. J. Syst. Evol. Microbiol.">
        <title>Lysobacter erysipheiresistens sp. nov., an antagonist of powdery mildew, isolated from tobacco-cultivated soil.</title>
        <authorList>
            <person name="Xie B."/>
            <person name="Li T."/>
            <person name="Lin X."/>
            <person name="Wang C.J."/>
            <person name="Chen Y.J."/>
            <person name="Liu W.J."/>
            <person name="Zhao Z.W."/>
        </authorList>
    </citation>
    <scope>NUCLEOTIDE SEQUENCE [LARGE SCALE GENOMIC DNA]</scope>
    <source>
        <strain evidence="1 2">RS-LYSO-3</strain>
    </source>
</reference>
<name>A0ABU7YZQ5_9GAMM</name>
<keyword evidence="2" id="KW-1185">Reference proteome</keyword>
<comment type="caution">
    <text evidence="1">The sequence shown here is derived from an EMBL/GenBank/DDBJ whole genome shotgun (WGS) entry which is preliminary data.</text>
</comment>
<accession>A0ABU7YZQ5</accession>
<evidence type="ECO:0000313" key="2">
    <source>
        <dbReference type="Proteomes" id="UP001355056"/>
    </source>
</evidence>
<evidence type="ECO:0000313" key="1">
    <source>
        <dbReference type="EMBL" id="MEG3184401.1"/>
    </source>
</evidence>
<protein>
    <recommendedName>
        <fullName evidence="3">Secreted protein</fullName>
    </recommendedName>
</protein>
<dbReference type="Proteomes" id="UP001355056">
    <property type="component" value="Unassembled WGS sequence"/>
</dbReference>
<sequence length="317" mass="33125">MHRQLVLLSLTSVLLLGAILAHWDERGAPVAADPAAAAAGMAVDVPVEAGQPGADHLFAGGTRPRQSGRDVPATSDLRAGFERARDLYAYANSLAPAVRAGDPQATWILSRVYEYCSAYAMAPADYAADTQAIRDMQLTTSGAMVAARVRTSGRCARFVPADGLSYTVILGMTREAARAGSLAAEAALLALGEPLDPGDEYKHGLVARVQQSRDPESFAALAPAMGIQASGDRAFADQVAGTRLAEVAWQVAACDLGMECGAESSVMVSQCANGGICSRDPSQDFNGFVFDAAVPRQGADVVNEMVDLLLGEEKVPK</sequence>
<evidence type="ECO:0008006" key="3">
    <source>
        <dbReference type="Google" id="ProtNLM"/>
    </source>
</evidence>
<organism evidence="1 2">
    <name type="scientific">Novilysobacter erysipheiresistens</name>
    <dbReference type="NCBI Taxonomy" id="1749332"/>
    <lineage>
        <taxon>Bacteria</taxon>
        <taxon>Pseudomonadati</taxon>
        <taxon>Pseudomonadota</taxon>
        <taxon>Gammaproteobacteria</taxon>
        <taxon>Lysobacterales</taxon>
        <taxon>Lysobacteraceae</taxon>
        <taxon>Novilysobacter</taxon>
    </lineage>
</organism>
<dbReference type="EMBL" id="JAXGFP010000005">
    <property type="protein sequence ID" value="MEG3184401.1"/>
    <property type="molecule type" value="Genomic_DNA"/>
</dbReference>
<proteinExistence type="predicted"/>